<evidence type="ECO:0000313" key="1">
    <source>
        <dbReference type="EMBL" id="GIJ62522.1"/>
    </source>
</evidence>
<protein>
    <submittedName>
        <fullName evidence="1">Uncharacterized protein</fullName>
    </submittedName>
</protein>
<dbReference type="Proteomes" id="UP000612585">
    <property type="component" value="Unassembled WGS sequence"/>
</dbReference>
<comment type="caution">
    <text evidence="1">The sequence shown here is derived from an EMBL/GenBank/DDBJ whole genome shotgun (WGS) entry which is preliminary data.</text>
</comment>
<sequence>MIYGAINVTGLLIDHGVWPHVAWLLSVMIDQAMCVSLIGDRVLHQYARQDRWVTALQWSTAVMTLILNTARPALAQDWVGVGVGVGIHTAGPVLLLLVTEAAGSFQRQLTAIIRDLQTNLTNAETAERHNEIGPGRHRGLLTQIHPALERILGPNVHHPAVLELLPRCGGPAGLRAAGRAKLAN</sequence>
<keyword evidence="2" id="KW-1185">Reference proteome</keyword>
<dbReference type="EMBL" id="BOPG01000079">
    <property type="protein sequence ID" value="GIJ62522.1"/>
    <property type="molecule type" value="Genomic_DNA"/>
</dbReference>
<evidence type="ECO:0000313" key="2">
    <source>
        <dbReference type="Proteomes" id="UP000612585"/>
    </source>
</evidence>
<accession>A0A8J3ZEF1</accession>
<name>A0A8J3ZEF1_9ACTN</name>
<organism evidence="1 2">
    <name type="scientific">Virgisporangium aurantiacum</name>
    <dbReference type="NCBI Taxonomy" id="175570"/>
    <lineage>
        <taxon>Bacteria</taxon>
        <taxon>Bacillati</taxon>
        <taxon>Actinomycetota</taxon>
        <taxon>Actinomycetes</taxon>
        <taxon>Micromonosporales</taxon>
        <taxon>Micromonosporaceae</taxon>
        <taxon>Virgisporangium</taxon>
    </lineage>
</organism>
<reference evidence="1" key="1">
    <citation type="submission" date="2021-01" db="EMBL/GenBank/DDBJ databases">
        <title>Whole genome shotgun sequence of Virgisporangium aurantiacum NBRC 16421.</title>
        <authorList>
            <person name="Komaki H."/>
            <person name="Tamura T."/>
        </authorList>
    </citation>
    <scope>NUCLEOTIDE SEQUENCE</scope>
    <source>
        <strain evidence="1">NBRC 16421</strain>
    </source>
</reference>
<dbReference type="AlphaFoldDB" id="A0A8J3ZEF1"/>
<gene>
    <name evidence="1" type="ORF">Vau01_100380</name>
</gene>
<proteinExistence type="predicted"/>